<evidence type="ECO:0000313" key="2">
    <source>
        <dbReference type="Proteomes" id="UP000886523"/>
    </source>
</evidence>
<sequence length="543" mass="60760">MGCNAMTEEILTLVDQYGVLRTASWDGVRALLLLVPLTEDILSPTDRMALYQSALNQLYILTSAGAPSLPDQGPVVNKIAMARTFWYAHVHEGVTNGIRGRKLIFEQDDISLFKDGPIPYPYYRPSSSTALVHTPLANTYTYRLTLVPIRVSFACREINASLTGPKALRHQVDEANEQRLKRAWELLTQCWDDFEDLRNVPGEYILTPEDTDRFCGSWQIFIFDCQNIVLEALKVRQFREKQAPAAAYGGEIDEATGRIRDRPSHRDNTTARLIALSESICRLLYPYVIRIITRGLSSPSFFQYDAMLTRDGGEQGTRHFRENDTLQRIGFLIFGLVVLFAATWAPNDLDRSICLQALASMRWAYSFSDIRVELLHLAWDMRSRNMNTSHQMRAGHPQQRNVSTANTMGCSLQGAMDDVLSPPPSYAKEPEPNGYQYQYLAEPSSSLASYSHVAPAAAPSTTAGTIPSAPELNCPDLMALAFDPEFASYHQPADAEEVLWDTPQWNQAVAETVTSIIRPYTPALQPPATSKQGDGAYLTMLFV</sequence>
<dbReference type="Proteomes" id="UP000886523">
    <property type="component" value="Unassembled WGS sequence"/>
</dbReference>
<keyword evidence="2" id="KW-1185">Reference proteome</keyword>
<dbReference type="AlphaFoldDB" id="A0A9P6DP95"/>
<dbReference type="OrthoDB" id="3263880at2759"/>
<dbReference type="EMBL" id="MU129126">
    <property type="protein sequence ID" value="KAF9506049.1"/>
    <property type="molecule type" value="Genomic_DNA"/>
</dbReference>
<gene>
    <name evidence="1" type="ORF">BS47DRAFT_464981</name>
</gene>
<evidence type="ECO:0000313" key="1">
    <source>
        <dbReference type="EMBL" id="KAF9506049.1"/>
    </source>
</evidence>
<organism evidence="1 2">
    <name type="scientific">Hydnum rufescens UP504</name>
    <dbReference type="NCBI Taxonomy" id="1448309"/>
    <lineage>
        <taxon>Eukaryota</taxon>
        <taxon>Fungi</taxon>
        <taxon>Dikarya</taxon>
        <taxon>Basidiomycota</taxon>
        <taxon>Agaricomycotina</taxon>
        <taxon>Agaricomycetes</taxon>
        <taxon>Cantharellales</taxon>
        <taxon>Hydnaceae</taxon>
        <taxon>Hydnum</taxon>
    </lineage>
</organism>
<reference evidence="1" key="1">
    <citation type="journal article" date="2020" name="Nat. Commun.">
        <title>Large-scale genome sequencing of mycorrhizal fungi provides insights into the early evolution of symbiotic traits.</title>
        <authorList>
            <person name="Miyauchi S."/>
            <person name="Kiss E."/>
            <person name="Kuo A."/>
            <person name="Drula E."/>
            <person name="Kohler A."/>
            <person name="Sanchez-Garcia M."/>
            <person name="Morin E."/>
            <person name="Andreopoulos B."/>
            <person name="Barry K.W."/>
            <person name="Bonito G."/>
            <person name="Buee M."/>
            <person name="Carver A."/>
            <person name="Chen C."/>
            <person name="Cichocki N."/>
            <person name="Clum A."/>
            <person name="Culley D."/>
            <person name="Crous P.W."/>
            <person name="Fauchery L."/>
            <person name="Girlanda M."/>
            <person name="Hayes R.D."/>
            <person name="Keri Z."/>
            <person name="LaButti K."/>
            <person name="Lipzen A."/>
            <person name="Lombard V."/>
            <person name="Magnuson J."/>
            <person name="Maillard F."/>
            <person name="Murat C."/>
            <person name="Nolan M."/>
            <person name="Ohm R.A."/>
            <person name="Pangilinan J."/>
            <person name="Pereira M.F."/>
            <person name="Perotto S."/>
            <person name="Peter M."/>
            <person name="Pfister S."/>
            <person name="Riley R."/>
            <person name="Sitrit Y."/>
            <person name="Stielow J.B."/>
            <person name="Szollosi G."/>
            <person name="Zifcakova L."/>
            <person name="Stursova M."/>
            <person name="Spatafora J.W."/>
            <person name="Tedersoo L."/>
            <person name="Vaario L.M."/>
            <person name="Yamada A."/>
            <person name="Yan M."/>
            <person name="Wang P."/>
            <person name="Xu J."/>
            <person name="Bruns T."/>
            <person name="Baldrian P."/>
            <person name="Vilgalys R."/>
            <person name="Dunand C."/>
            <person name="Henrissat B."/>
            <person name="Grigoriev I.V."/>
            <person name="Hibbett D."/>
            <person name="Nagy L.G."/>
            <person name="Martin F.M."/>
        </authorList>
    </citation>
    <scope>NUCLEOTIDE SEQUENCE</scope>
    <source>
        <strain evidence="1">UP504</strain>
    </source>
</reference>
<proteinExistence type="predicted"/>
<comment type="caution">
    <text evidence="1">The sequence shown here is derived from an EMBL/GenBank/DDBJ whole genome shotgun (WGS) entry which is preliminary data.</text>
</comment>
<accession>A0A9P6DP95</accession>
<name>A0A9P6DP95_9AGAM</name>
<evidence type="ECO:0008006" key="3">
    <source>
        <dbReference type="Google" id="ProtNLM"/>
    </source>
</evidence>
<protein>
    <recommendedName>
        <fullName evidence="3">Transcription factor domain-containing protein</fullName>
    </recommendedName>
</protein>